<name>A0AAF3FHI9_9BILA</name>
<accession>A0AAF3FHI9</accession>
<keyword evidence="1" id="KW-0472">Membrane</keyword>
<sequence>MALKSLVLIHPARRIASPLALRFSTFHQIQTQNVATSSIVRFSSTTSAEPFKPTSEGEKKREQQRLRRGYAIGGSVLVVWLSTHALLLWKRRNEHHDLNKKLPPMNLEDFVVKYLANGEVKTIVFQPSFNVANVYLNNELENEARKTAYQMFSFAPDRFARPPDVRFTYEGDRDSLQKTLSAALKAFFPSGGAPNYEFEIDQFPSYRELSFIIASTAFALVAVLLSK</sequence>
<feature type="transmembrane region" description="Helical" evidence="1">
    <location>
        <begin position="209"/>
        <end position="226"/>
    </location>
</feature>
<organism evidence="2 3">
    <name type="scientific">Mesorhabditis belari</name>
    <dbReference type="NCBI Taxonomy" id="2138241"/>
    <lineage>
        <taxon>Eukaryota</taxon>
        <taxon>Metazoa</taxon>
        <taxon>Ecdysozoa</taxon>
        <taxon>Nematoda</taxon>
        <taxon>Chromadorea</taxon>
        <taxon>Rhabditida</taxon>
        <taxon>Rhabditina</taxon>
        <taxon>Rhabditomorpha</taxon>
        <taxon>Rhabditoidea</taxon>
        <taxon>Rhabditidae</taxon>
        <taxon>Mesorhabditinae</taxon>
        <taxon>Mesorhabditis</taxon>
    </lineage>
</organism>
<proteinExistence type="predicted"/>
<protein>
    <submittedName>
        <fullName evidence="3">Uncharacterized protein</fullName>
    </submittedName>
</protein>
<evidence type="ECO:0000313" key="3">
    <source>
        <dbReference type="WBParaSite" id="MBELARI_LOCUS6287"/>
    </source>
</evidence>
<dbReference type="AlphaFoldDB" id="A0AAF3FHI9"/>
<reference evidence="3" key="1">
    <citation type="submission" date="2024-02" db="UniProtKB">
        <authorList>
            <consortium name="WormBaseParasite"/>
        </authorList>
    </citation>
    <scope>IDENTIFICATION</scope>
</reference>
<keyword evidence="1" id="KW-1133">Transmembrane helix</keyword>
<keyword evidence="2" id="KW-1185">Reference proteome</keyword>
<evidence type="ECO:0000313" key="2">
    <source>
        <dbReference type="Proteomes" id="UP000887575"/>
    </source>
</evidence>
<dbReference type="WBParaSite" id="MBELARI_LOCUS6287">
    <property type="protein sequence ID" value="MBELARI_LOCUS6287"/>
    <property type="gene ID" value="MBELARI_LOCUS6287"/>
</dbReference>
<feature type="transmembrane region" description="Helical" evidence="1">
    <location>
        <begin position="69"/>
        <end position="89"/>
    </location>
</feature>
<dbReference type="Proteomes" id="UP000887575">
    <property type="component" value="Unassembled WGS sequence"/>
</dbReference>
<evidence type="ECO:0000256" key="1">
    <source>
        <dbReference type="SAM" id="Phobius"/>
    </source>
</evidence>
<keyword evidence="1" id="KW-0812">Transmembrane</keyword>